<dbReference type="AlphaFoldDB" id="A0A0R1UR66"/>
<dbReference type="EMBL" id="AZGC01000018">
    <property type="protein sequence ID" value="KRL95654.1"/>
    <property type="molecule type" value="Genomic_DNA"/>
</dbReference>
<sequence length="307" mass="34610">MAQVIAIVGPTAVGKTALSLELAQHLNGEIISGDSMQIYRHLDIGTAKATPAEQAVAPHYLIDIKDPHERFSVAEFKELAQAKINEIVARGKQPIIVGGTGFYLQALMENLSLGNDQFDAESEAIRQRLRDQLAATSPEAMWNRLQQVDPTAAAKIPVMNTRRVIRALEVIEKTGQLFSDQPQLAPLDDYYVVGLNTERSVLYDRINHRVDLMMEQGLLDEAKWLYEQGGMDWQSGKGIGYRELMPYFAGEVSLADAINQIKLDSRHYAKRQLTWFRNQVNTHWYDLVSGQNTTKEIEADLTSWLRK</sequence>
<keyword evidence="7 10" id="KW-0067">ATP-binding</keyword>
<feature type="region of interest" description="Interaction with substrate tRNA" evidence="10">
    <location>
        <begin position="34"/>
        <end position="37"/>
    </location>
</feature>
<evidence type="ECO:0000313" key="15">
    <source>
        <dbReference type="Proteomes" id="UP000051084"/>
    </source>
</evidence>
<keyword evidence="8 10" id="KW-0460">Magnesium</keyword>
<proteinExistence type="inferred from homology"/>
<dbReference type="SUPFAM" id="SSF52540">
    <property type="entry name" value="P-loop containing nucleoside triphosphate hydrolases"/>
    <property type="match status" value="2"/>
</dbReference>
<dbReference type="EC" id="2.5.1.75" evidence="10"/>
<keyword evidence="4 10" id="KW-0808">Transferase</keyword>
<organism evidence="14 15">
    <name type="scientific">Limosilactobacillus equigenerosi DSM 18793 = JCM 14505</name>
    <dbReference type="NCBI Taxonomy" id="1423742"/>
    <lineage>
        <taxon>Bacteria</taxon>
        <taxon>Bacillati</taxon>
        <taxon>Bacillota</taxon>
        <taxon>Bacilli</taxon>
        <taxon>Lactobacillales</taxon>
        <taxon>Lactobacillaceae</taxon>
        <taxon>Limosilactobacillus</taxon>
    </lineage>
</organism>
<accession>A0A0R1UR66</accession>
<dbReference type="Pfam" id="PF01715">
    <property type="entry name" value="IPPT"/>
    <property type="match status" value="1"/>
</dbReference>
<evidence type="ECO:0000256" key="13">
    <source>
        <dbReference type="RuleBase" id="RU003785"/>
    </source>
</evidence>
<keyword evidence="15" id="KW-1185">Reference proteome</keyword>
<gene>
    <name evidence="10" type="primary">miaA</name>
    <name evidence="14" type="ORF">FC21_GL000758</name>
</gene>
<dbReference type="Gene3D" id="3.40.50.300">
    <property type="entry name" value="P-loop containing nucleotide triphosphate hydrolases"/>
    <property type="match status" value="1"/>
</dbReference>
<evidence type="ECO:0000256" key="11">
    <source>
        <dbReference type="RuleBase" id="RU003783"/>
    </source>
</evidence>
<dbReference type="PATRIC" id="fig|1423742.4.peg.787"/>
<feature type="binding site" evidence="10">
    <location>
        <begin position="9"/>
        <end position="16"/>
    </location>
    <ligand>
        <name>ATP</name>
        <dbReference type="ChEBI" id="CHEBI:30616"/>
    </ligand>
</feature>
<evidence type="ECO:0000256" key="9">
    <source>
        <dbReference type="ARBA" id="ARBA00049563"/>
    </source>
</evidence>
<evidence type="ECO:0000256" key="10">
    <source>
        <dbReference type="HAMAP-Rule" id="MF_00185"/>
    </source>
</evidence>
<evidence type="ECO:0000256" key="3">
    <source>
        <dbReference type="ARBA" id="ARBA00005842"/>
    </source>
</evidence>
<feature type="site" description="Interaction with substrate tRNA" evidence="10">
    <location>
        <position position="126"/>
    </location>
</feature>
<dbReference type="RefSeq" id="WP_056995397.1">
    <property type="nucleotide sequence ID" value="NZ_AZGC01000018.1"/>
</dbReference>
<comment type="catalytic activity">
    <reaction evidence="9 10 11">
        <text>adenosine(37) in tRNA + dimethylallyl diphosphate = N(6)-dimethylallyladenosine(37) in tRNA + diphosphate</text>
        <dbReference type="Rhea" id="RHEA:26482"/>
        <dbReference type="Rhea" id="RHEA-COMP:10162"/>
        <dbReference type="Rhea" id="RHEA-COMP:10375"/>
        <dbReference type="ChEBI" id="CHEBI:33019"/>
        <dbReference type="ChEBI" id="CHEBI:57623"/>
        <dbReference type="ChEBI" id="CHEBI:74411"/>
        <dbReference type="ChEBI" id="CHEBI:74415"/>
        <dbReference type="EC" id="2.5.1.75"/>
    </reaction>
</comment>
<comment type="similarity">
    <text evidence="3 10 13">Belongs to the IPP transferase family.</text>
</comment>
<dbReference type="STRING" id="417373.GCA_001570685_00820"/>
<dbReference type="Gene3D" id="1.10.20.140">
    <property type="match status" value="1"/>
</dbReference>
<evidence type="ECO:0000256" key="7">
    <source>
        <dbReference type="ARBA" id="ARBA00022840"/>
    </source>
</evidence>
<evidence type="ECO:0000256" key="6">
    <source>
        <dbReference type="ARBA" id="ARBA00022741"/>
    </source>
</evidence>
<feature type="binding site" evidence="10">
    <location>
        <begin position="11"/>
        <end position="16"/>
    </location>
    <ligand>
        <name>substrate</name>
    </ligand>
</feature>
<comment type="cofactor">
    <cofactor evidence="1 10">
        <name>Mg(2+)</name>
        <dbReference type="ChEBI" id="CHEBI:18420"/>
    </cofactor>
</comment>
<dbReference type="InterPro" id="IPR039657">
    <property type="entry name" value="Dimethylallyltransferase"/>
</dbReference>
<protein>
    <recommendedName>
        <fullName evidence="10">tRNA dimethylallyltransferase</fullName>
        <ecNumber evidence="10">2.5.1.75</ecNumber>
    </recommendedName>
    <alternativeName>
        <fullName evidence="10">Dimethylallyl diphosphate:tRNA dimethylallyltransferase</fullName>
        <shortName evidence="10">DMAPP:tRNA dimethylallyltransferase</shortName>
        <shortName evidence="10">DMATase</shortName>
    </alternativeName>
    <alternativeName>
        <fullName evidence="10">Isopentenyl-diphosphate:tRNA isopentenyltransferase</fullName>
        <shortName evidence="10">IPP transferase</shortName>
        <shortName evidence="10">IPPT</shortName>
        <shortName evidence="10">IPTase</shortName>
    </alternativeName>
</protein>
<dbReference type="InterPro" id="IPR018022">
    <property type="entry name" value="IPT"/>
</dbReference>
<dbReference type="PANTHER" id="PTHR11088:SF60">
    <property type="entry name" value="TRNA DIMETHYLALLYLTRANSFERASE"/>
    <property type="match status" value="1"/>
</dbReference>
<evidence type="ECO:0000256" key="4">
    <source>
        <dbReference type="ARBA" id="ARBA00022679"/>
    </source>
</evidence>
<dbReference type="HAMAP" id="MF_00185">
    <property type="entry name" value="IPP_trans"/>
    <property type="match status" value="1"/>
</dbReference>
<evidence type="ECO:0000256" key="2">
    <source>
        <dbReference type="ARBA" id="ARBA00003213"/>
    </source>
</evidence>
<comment type="caution">
    <text evidence="10">Lacks conserved residue(s) required for the propagation of feature annotation.</text>
</comment>
<dbReference type="InterPro" id="IPR027417">
    <property type="entry name" value="P-loop_NTPase"/>
</dbReference>
<dbReference type="OrthoDB" id="9776390at2"/>
<feature type="site" description="Interaction with substrate tRNA" evidence="10">
    <location>
        <position position="100"/>
    </location>
</feature>
<evidence type="ECO:0000256" key="5">
    <source>
        <dbReference type="ARBA" id="ARBA00022694"/>
    </source>
</evidence>
<reference evidence="14 15" key="1">
    <citation type="journal article" date="2015" name="Genome Announc.">
        <title>Expanding the biotechnology potential of lactobacilli through comparative genomics of 213 strains and associated genera.</title>
        <authorList>
            <person name="Sun Z."/>
            <person name="Harris H.M."/>
            <person name="McCann A."/>
            <person name="Guo C."/>
            <person name="Argimon S."/>
            <person name="Zhang W."/>
            <person name="Yang X."/>
            <person name="Jeffery I.B."/>
            <person name="Cooney J.C."/>
            <person name="Kagawa T.F."/>
            <person name="Liu W."/>
            <person name="Song Y."/>
            <person name="Salvetti E."/>
            <person name="Wrobel A."/>
            <person name="Rasinkangas P."/>
            <person name="Parkhill J."/>
            <person name="Rea M.C."/>
            <person name="O'Sullivan O."/>
            <person name="Ritari J."/>
            <person name="Douillard F.P."/>
            <person name="Paul Ross R."/>
            <person name="Yang R."/>
            <person name="Briner A.E."/>
            <person name="Felis G.E."/>
            <person name="de Vos W.M."/>
            <person name="Barrangou R."/>
            <person name="Klaenhammer T.R."/>
            <person name="Caufield P.W."/>
            <person name="Cui Y."/>
            <person name="Zhang H."/>
            <person name="O'Toole P.W."/>
        </authorList>
    </citation>
    <scope>NUCLEOTIDE SEQUENCE [LARGE SCALE GENOMIC DNA]</scope>
    <source>
        <strain evidence="14 15">DSM 18793</strain>
    </source>
</reference>
<comment type="caution">
    <text evidence="14">The sequence shown here is derived from an EMBL/GenBank/DDBJ whole genome shotgun (WGS) entry which is preliminary data.</text>
</comment>
<keyword evidence="6 10" id="KW-0547">Nucleotide-binding</keyword>
<evidence type="ECO:0000256" key="1">
    <source>
        <dbReference type="ARBA" id="ARBA00001946"/>
    </source>
</evidence>
<dbReference type="Proteomes" id="UP000051084">
    <property type="component" value="Unassembled WGS sequence"/>
</dbReference>
<dbReference type="GO" id="GO:0005524">
    <property type="term" value="F:ATP binding"/>
    <property type="evidence" value="ECO:0007669"/>
    <property type="project" value="UniProtKB-UniRule"/>
</dbReference>
<evidence type="ECO:0000313" key="14">
    <source>
        <dbReference type="EMBL" id="KRL95654.1"/>
    </source>
</evidence>
<dbReference type="GO" id="GO:0006400">
    <property type="term" value="P:tRNA modification"/>
    <property type="evidence" value="ECO:0007669"/>
    <property type="project" value="TreeGrafter"/>
</dbReference>
<keyword evidence="5 10" id="KW-0819">tRNA processing</keyword>
<evidence type="ECO:0000256" key="8">
    <source>
        <dbReference type="ARBA" id="ARBA00022842"/>
    </source>
</evidence>
<dbReference type="NCBIfam" id="TIGR00174">
    <property type="entry name" value="miaA"/>
    <property type="match status" value="1"/>
</dbReference>
<name>A0A0R1UR66_9LACO</name>
<comment type="subunit">
    <text evidence="10">Monomer.</text>
</comment>
<evidence type="ECO:0000256" key="12">
    <source>
        <dbReference type="RuleBase" id="RU003784"/>
    </source>
</evidence>
<dbReference type="PANTHER" id="PTHR11088">
    <property type="entry name" value="TRNA DIMETHYLALLYLTRANSFERASE"/>
    <property type="match status" value="1"/>
</dbReference>
<dbReference type="GO" id="GO:0052381">
    <property type="term" value="F:tRNA dimethylallyltransferase activity"/>
    <property type="evidence" value="ECO:0007669"/>
    <property type="project" value="UniProtKB-UniRule"/>
</dbReference>
<comment type="function">
    <text evidence="2 10 12">Catalyzes the transfer of a dimethylallyl group onto the adenine at position 37 in tRNAs that read codons beginning with uridine, leading to the formation of N6-(dimethylallyl)adenosine (i(6)A).</text>
</comment>